<dbReference type="Proteomes" id="UP000002495">
    <property type="component" value="Chromosome"/>
</dbReference>
<feature type="transmembrane region" description="Helical" evidence="1">
    <location>
        <begin position="12"/>
        <end position="31"/>
    </location>
</feature>
<dbReference type="AlphaFoldDB" id="Q7VHU6"/>
<evidence type="ECO:0000313" key="2">
    <source>
        <dbReference type="EMBL" id="AAP77464.1"/>
    </source>
</evidence>
<name>Q7VHU6_HELHP</name>
<evidence type="ECO:0000313" key="3">
    <source>
        <dbReference type="Proteomes" id="UP000002495"/>
    </source>
</evidence>
<dbReference type="EMBL" id="AE017125">
    <property type="protein sequence ID" value="AAP77464.1"/>
    <property type="molecule type" value="Genomic_DNA"/>
</dbReference>
<evidence type="ECO:0000256" key="1">
    <source>
        <dbReference type="SAM" id="Phobius"/>
    </source>
</evidence>
<organism evidence="2 3">
    <name type="scientific">Helicobacter hepaticus (strain ATCC 51449 / 3B1)</name>
    <dbReference type="NCBI Taxonomy" id="235279"/>
    <lineage>
        <taxon>Bacteria</taxon>
        <taxon>Pseudomonadati</taxon>
        <taxon>Campylobacterota</taxon>
        <taxon>Epsilonproteobacteria</taxon>
        <taxon>Campylobacterales</taxon>
        <taxon>Helicobacteraceae</taxon>
        <taxon>Helicobacter</taxon>
    </lineage>
</organism>
<keyword evidence="1" id="KW-0472">Membrane</keyword>
<sequence length="56" mass="6438">MIMSGKLFSKFIYPTLSFAVLVAVKLLYSLYPFNTLSSFATHTFKTHILIHFLPLK</sequence>
<keyword evidence="1" id="KW-0812">Transmembrane</keyword>
<dbReference type="HOGENOM" id="CLU_3008048_0_0_7"/>
<dbReference type="KEGG" id="hhe:HH_0867"/>
<gene>
    <name evidence="2" type="ordered locus">HH_0867</name>
</gene>
<proteinExistence type="predicted"/>
<dbReference type="STRING" id="235279.HH_0867"/>
<keyword evidence="3" id="KW-1185">Reference proteome</keyword>
<reference evidence="2 3" key="1">
    <citation type="journal article" date="2003" name="Proc. Natl. Acad. Sci. U.S.A.">
        <title>The complete genome sequence of the carcinogenic bacterium Helicobacter hepaticus.</title>
        <authorList>
            <person name="Suerbaum S."/>
            <person name="Josenhans C."/>
            <person name="Sterzenbach T."/>
            <person name="Drescher B."/>
            <person name="Brandt P."/>
            <person name="Bell M."/>
            <person name="Droege M."/>
            <person name="Fartmann B."/>
            <person name="Fischer H.-P."/>
            <person name="Ge Z."/>
            <person name="Hoerster A."/>
            <person name="Holland R."/>
            <person name="Klein K."/>
            <person name="Koenig J."/>
            <person name="Macko L."/>
            <person name="Mendz G.L."/>
            <person name="Nyakatura G."/>
            <person name="Schauer D.B."/>
            <person name="Shen Z."/>
            <person name="Weber J."/>
            <person name="Frosch M."/>
            <person name="Fox J.G."/>
        </authorList>
    </citation>
    <scope>NUCLEOTIDE SEQUENCE [LARGE SCALE GENOMIC DNA]</scope>
    <source>
        <strain evidence="3">ATCC 51449 / 3B1</strain>
    </source>
</reference>
<accession>Q7VHU6</accession>
<protein>
    <submittedName>
        <fullName evidence="2">Uncharacterized protein</fullName>
    </submittedName>
</protein>
<keyword evidence="1" id="KW-1133">Transmembrane helix</keyword>